<protein>
    <submittedName>
        <fullName evidence="2">ArsR family transcriptional regulator</fullName>
    </submittedName>
</protein>
<dbReference type="PRINTS" id="PR00778">
    <property type="entry name" value="HTHARSR"/>
</dbReference>
<keyword evidence="3" id="KW-1185">Reference proteome</keyword>
<dbReference type="Gene3D" id="1.10.10.10">
    <property type="entry name" value="Winged helix-like DNA-binding domain superfamily/Winged helix DNA-binding domain"/>
    <property type="match status" value="1"/>
</dbReference>
<dbReference type="PANTHER" id="PTHR43861">
    <property type="entry name" value="TRANS-ACONITATE 2-METHYLTRANSFERASE-RELATED"/>
    <property type="match status" value="1"/>
</dbReference>
<evidence type="ECO:0000259" key="1">
    <source>
        <dbReference type="PROSITE" id="PS50987"/>
    </source>
</evidence>
<dbReference type="CDD" id="cd00090">
    <property type="entry name" value="HTH_ARSR"/>
    <property type="match status" value="1"/>
</dbReference>
<dbReference type="InterPro" id="IPR036390">
    <property type="entry name" value="WH_DNA-bd_sf"/>
</dbReference>
<dbReference type="InterPro" id="IPR029063">
    <property type="entry name" value="SAM-dependent_MTases_sf"/>
</dbReference>
<dbReference type="InterPro" id="IPR013216">
    <property type="entry name" value="Methyltransf_11"/>
</dbReference>
<dbReference type="PANTHER" id="PTHR43861:SF1">
    <property type="entry name" value="TRANS-ACONITATE 2-METHYLTRANSFERASE"/>
    <property type="match status" value="1"/>
</dbReference>
<dbReference type="Pfam" id="PF01022">
    <property type="entry name" value="HTH_5"/>
    <property type="match status" value="1"/>
</dbReference>
<evidence type="ECO:0000313" key="3">
    <source>
        <dbReference type="Proteomes" id="UP001161390"/>
    </source>
</evidence>
<dbReference type="PROSITE" id="PS50987">
    <property type="entry name" value="HTH_ARSR_2"/>
    <property type="match status" value="1"/>
</dbReference>
<evidence type="ECO:0000313" key="2">
    <source>
        <dbReference type="EMBL" id="GLQ19836.1"/>
    </source>
</evidence>
<dbReference type="InterPro" id="IPR001845">
    <property type="entry name" value="HTH_ArsR_DNA-bd_dom"/>
</dbReference>
<proteinExistence type="predicted"/>
<dbReference type="InterPro" id="IPR036388">
    <property type="entry name" value="WH-like_DNA-bd_sf"/>
</dbReference>
<reference evidence="2" key="1">
    <citation type="journal article" date="2014" name="Int. J. Syst. Evol. Microbiol.">
        <title>Complete genome of a new Firmicutes species belonging to the dominant human colonic microbiota ('Ruminococcus bicirculans') reveals two chromosomes and a selective capacity to utilize plant glucans.</title>
        <authorList>
            <consortium name="NISC Comparative Sequencing Program"/>
            <person name="Wegmann U."/>
            <person name="Louis P."/>
            <person name="Goesmann A."/>
            <person name="Henrissat B."/>
            <person name="Duncan S.H."/>
            <person name="Flint H.J."/>
        </authorList>
    </citation>
    <scope>NUCLEOTIDE SEQUENCE</scope>
    <source>
        <strain evidence="2">NBRC 108216</strain>
    </source>
</reference>
<dbReference type="Proteomes" id="UP001161390">
    <property type="component" value="Unassembled WGS sequence"/>
</dbReference>
<sequence>MFLRPALHIKKFLYAIRLAHANARSVDRVARILKLLGHPDRLRIVALLSRGELTVSELVSVLELSQPRVTQYIRSLEEAGIIDRLREGSWTFSRLRPECDGQSPLLSSVLSALPQDDPVLQADLSRLGSVRARRAQQSEQFFADVANNRGQLSHEYLPQSRTEAVLLDAIGDRHFDAMVDLGTGSGRMLALLAEHVSRGTGVDLSPDMLRVARHTLSEPRFGHLLVQQSDLTQTELPDRSADLVTLHQVLHHLDRPADALREAARLLRADGVLLIVDFAEHDRDEFRDRYAHRRLGFSADEILTALEPLGFRNSVCHRVDSGEADRPDLLVWQAVRVCSAEMELAS</sequence>
<dbReference type="NCBIfam" id="NF033788">
    <property type="entry name" value="HTH_metalloreg"/>
    <property type="match status" value="1"/>
</dbReference>
<dbReference type="InterPro" id="IPR011991">
    <property type="entry name" value="ArsR-like_HTH"/>
</dbReference>
<dbReference type="SUPFAM" id="SSF46785">
    <property type="entry name" value="Winged helix' DNA-binding domain"/>
    <property type="match status" value="1"/>
</dbReference>
<dbReference type="EMBL" id="BSNJ01000002">
    <property type="protein sequence ID" value="GLQ19836.1"/>
    <property type="molecule type" value="Genomic_DNA"/>
</dbReference>
<dbReference type="Gene3D" id="3.40.50.150">
    <property type="entry name" value="Vaccinia Virus protein VP39"/>
    <property type="match status" value="1"/>
</dbReference>
<comment type="caution">
    <text evidence="2">The sequence shown here is derived from an EMBL/GenBank/DDBJ whole genome shotgun (WGS) entry which is preliminary data.</text>
</comment>
<accession>A0ABQ5UZN4</accession>
<reference evidence="2" key="2">
    <citation type="submission" date="2023-01" db="EMBL/GenBank/DDBJ databases">
        <title>Draft genome sequence of Algimonas porphyrae strain NBRC 108216.</title>
        <authorList>
            <person name="Sun Q."/>
            <person name="Mori K."/>
        </authorList>
    </citation>
    <scope>NUCLEOTIDE SEQUENCE</scope>
    <source>
        <strain evidence="2">NBRC 108216</strain>
    </source>
</reference>
<dbReference type="Pfam" id="PF08241">
    <property type="entry name" value="Methyltransf_11"/>
    <property type="match status" value="1"/>
</dbReference>
<name>A0ABQ5UZN4_9PROT</name>
<organism evidence="2 3">
    <name type="scientific">Algimonas porphyrae</name>
    <dbReference type="NCBI Taxonomy" id="1128113"/>
    <lineage>
        <taxon>Bacteria</taxon>
        <taxon>Pseudomonadati</taxon>
        <taxon>Pseudomonadota</taxon>
        <taxon>Alphaproteobacteria</taxon>
        <taxon>Maricaulales</taxon>
        <taxon>Robiginitomaculaceae</taxon>
        <taxon>Algimonas</taxon>
    </lineage>
</organism>
<feature type="domain" description="HTH arsR-type" evidence="1">
    <location>
        <begin position="21"/>
        <end position="117"/>
    </location>
</feature>
<dbReference type="SMART" id="SM00418">
    <property type="entry name" value="HTH_ARSR"/>
    <property type="match status" value="1"/>
</dbReference>
<gene>
    <name evidence="2" type="ORF">GCM10007854_07910</name>
</gene>
<dbReference type="CDD" id="cd02440">
    <property type="entry name" value="AdoMet_MTases"/>
    <property type="match status" value="1"/>
</dbReference>
<dbReference type="SUPFAM" id="SSF53335">
    <property type="entry name" value="S-adenosyl-L-methionine-dependent methyltransferases"/>
    <property type="match status" value="1"/>
</dbReference>